<organism evidence="1 2">
    <name type="scientific">Paralvinella palmiformis</name>
    <dbReference type="NCBI Taxonomy" id="53620"/>
    <lineage>
        <taxon>Eukaryota</taxon>
        <taxon>Metazoa</taxon>
        <taxon>Spiralia</taxon>
        <taxon>Lophotrochozoa</taxon>
        <taxon>Annelida</taxon>
        <taxon>Polychaeta</taxon>
        <taxon>Sedentaria</taxon>
        <taxon>Canalipalpata</taxon>
        <taxon>Terebellida</taxon>
        <taxon>Terebelliformia</taxon>
        <taxon>Alvinellidae</taxon>
        <taxon>Paralvinella</taxon>
    </lineage>
</organism>
<feature type="non-terminal residue" evidence="1">
    <location>
        <position position="1"/>
    </location>
</feature>
<evidence type="ECO:0000313" key="2">
    <source>
        <dbReference type="Proteomes" id="UP001208570"/>
    </source>
</evidence>
<protein>
    <submittedName>
        <fullName evidence="1">Uncharacterized protein</fullName>
    </submittedName>
</protein>
<dbReference type="EMBL" id="JAODUP010000127">
    <property type="protein sequence ID" value="KAK2160766.1"/>
    <property type="molecule type" value="Genomic_DNA"/>
</dbReference>
<gene>
    <name evidence="1" type="ORF">LSH36_127g10019</name>
</gene>
<dbReference type="AlphaFoldDB" id="A0AAD9NA94"/>
<dbReference type="Proteomes" id="UP001208570">
    <property type="component" value="Unassembled WGS sequence"/>
</dbReference>
<name>A0AAD9NA94_9ANNE</name>
<accession>A0AAD9NA94</accession>
<evidence type="ECO:0000313" key="1">
    <source>
        <dbReference type="EMBL" id="KAK2160766.1"/>
    </source>
</evidence>
<reference evidence="1" key="1">
    <citation type="journal article" date="2023" name="Mol. Biol. Evol.">
        <title>Third-Generation Sequencing Reveals the Adaptive Role of the Epigenome in Three Deep-Sea Polychaetes.</title>
        <authorList>
            <person name="Perez M."/>
            <person name="Aroh O."/>
            <person name="Sun Y."/>
            <person name="Lan Y."/>
            <person name="Juniper S.K."/>
            <person name="Young C.R."/>
            <person name="Angers B."/>
            <person name="Qian P.Y."/>
        </authorList>
    </citation>
    <scope>NUCLEOTIDE SEQUENCE</scope>
    <source>
        <strain evidence="1">P08H-3</strain>
    </source>
</reference>
<keyword evidence="2" id="KW-1185">Reference proteome</keyword>
<sequence length="143" mass="15832">TILVLAGGFQNSDFQSDWFSMESQSSINVVNVEHELRGVAIKVKVMIKPERGHYRDWIFEAGYSQGSTIGRFCIRGSPKIPGNRCLRCLTTCLSRADCIGVIPCQPNVHCIPLDIDTINNMIISGTLGIKVPVMLLDEFDCSL</sequence>
<comment type="caution">
    <text evidence="1">The sequence shown here is derived from an EMBL/GenBank/DDBJ whole genome shotgun (WGS) entry which is preliminary data.</text>
</comment>
<proteinExistence type="predicted"/>